<dbReference type="InterPro" id="IPR026856">
    <property type="entry name" value="Sialidase_fam"/>
</dbReference>
<evidence type="ECO:0000256" key="2">
    <source>
        <dbReference type="ARBA" id="ARBA00009348"/>
    </source>
</evidence>
<name>A0A5C8EN86_9SPIR</name>
<dbReference type="GO" id="GO:0004308">
    <property type="term" value="F:exo-alpha-sialidase activity"/>
    <property type="evidence" value="ECO:0007669"/>
    <property type="project" value="UniProtKB-EC"/>
</dbReference>
<dbReference type="AlphaFoldDB" id="A0A5C8EN86"/>
<gene>
    <name evidence="6" type="ORF">EPJ78_00005</name>
</gene>
<feature type="non-terminal residue" evidence="6">
    <location>
        <position position="328"/>
    </location>
</feature>
<dbReference type="GO" id="GO:0006689">
    <property type="term" value="P:ganglioside catabolic process"/>
    <property type="evidence" value="ECO:0007669"/>
    <property type="project" value="TreeGrafter"/>
</dbReference>
<dbReference type="RefSeq" id="WP_147770067.1">
    <property type="nucleotide sequence ID" value="NZ_SAYB01000001.1"/>
</dbReference>
<dbReference type="GO" id="GO:0009313">
    <property type="term" value="P:oligosaccharide catabolic process"/>
    <property type="evidence" value="ECO:0007669"/>
    <property type="project" value="TreeGrafter"/>
</dbReference>
<evidence type="ECO:0000313" key="7">
    <source>
        <dbReference type="Proteomes" id="UP000322814"/>
    </source>
</evidence>
<comment type="caution">
    <text evidence="6">The sequence shown here is derived from an EMBL/GenBank/DDBJ whole genome shotgun (WGS) entry which is preliminary data.</text>
</comment>
<dbReference type="Proteomes" id="UP000322814">
    <property type="component" value="Unassembled WGS sequence"/>
</dbReference>
<reference evidence="6 7" key="1">
    <citation type="journal article" date="1992" name="Lakartidningen">
        <title>[Penicillin V and not amoxicillin is the first choice preparation in acute otitis].</title>
        <authorList>
            <person name="Kamme C."/>
            <person name="Lundgren K."/>
            <person name="Prellner K."/>
        </authorList>
    </citation>
    <scope>NUCLEOTIDE SEQUENCE [LARGE SCALE GENOMIC DNA]</scope>
    <source>
        <strain evidence="6 7">PC4580III</strain>
    </source>
</reference>
<feature type="transmembrane region" description="Helical" evidence="4">
    <location>
        <begin position="9"/>
        <end position="26"/>
    </location>
</feature>
<dbReference type="GO" id="GO:0005737">
    <property type="term" value="C:cytoplasm"/>
    <property type="evidence" value="ECO:0007669"/>
    <property type="project" value="TreeGrafter"/>
</dbReference>
<evidence type="ECO:0000256" key="3">
    <source>
        <dbReference type="ARBA" id="ARBA00012733"/>
    </source>
</evidence>
<dbReference type="InterPro" id="IPR036278">
    <property type="entry name" value="Sialidase_sf"/>
</dbReference>
<dbReference type="SUPFAM" id="SSF50939">
    <property type="entry name" value="Sialidases"/>
    <property type="match status" value="1"/>
</dbReference>
<dbReference type="Pfam" id="PF13859">
    <property type="entry name" value="BNR_3"/>
    <property type="match status" value="1"/>
</dbReference>
<proteinExistence type="inferred from homology"/>
<dbReference type="EC" id="3.2.1.18" evidence="3"/>
<accession>A0A5C8EN86</accession>
<protein>
    <recommendedName>
        <fullName evidence="3">exo-alpha-sialidase</fullName>
        <ecNumber evidence="3">3.2.1.18</ecNumber>
    </recommendedName>
</protein>
<comment type="catalytic activity">
    <reaction evidence="1">
        <text>Hydrolysis of alpha-(2-&gt;3)-, alpha-(2-&gt;6)-, alpha-(2-&gt;8)- glycosidic linkages of terminal sialic acid residues in oligosaccharides, glycoproteins, glycolipids, colominic acid and synthetic substrates.</text>
        <dbReference type="EC" id="3.2.1.18"/>
    </reaction>
</comment>
<evidence type="ECO:0000256" key="1">
    <source>
        <dbReference type="ARBA" id="ARBA00000427"/>
    </source>
</evidence>
<keyword evidence="4" id="KW-0812">Transmembrane</keyword>
<dbReference type="CDD" id="cd15482">
    <property type="entry name" value="Sialidase_non-viral"/>
    <property type="match status" value="1"/>
</dbReference>
<keyword evidence="4" id="KW-1133">Transmembrane helix</keyword>
<organism evidence="6 7">
    <name type="scientific">Brachyspira aalborgi</name>
    <dbReference type="NCBI Taxonomy" id="29522"/>
    <lineage>
        <taxon>Bacteria</taxon>
        <taxon>Pseudomonadati</taxon>
        <taxon>Spirochaetota</taxon>
        <taxon>Spirochaetia</taxon>
        <taxon>Brachyspirales</taxon>
        <taxon>Brachyspiraceae</taxon>
        <taxon>Brachyspira</taxon>
    </lineage>
</organism>
<dbReference type="GO" id="GO:0016020">
    <property type="term" value="C:membrane"/>
    <property type="evidence" value="ECO:0007669"/>
    <property type="project" value="TreeGrafter"/>
</dbReference>
<sequence length="328" mass="36415">MKSKKISKLFYLSFILIFWILIFTLTCKNPSGPGIDFNLRNWYIMSGMAAGPGFTNNITYGDSNIISPSNYFAASNQLFSNGTYNYRIPELLALPNGDLLAFADRRYNGEGDLPNRIEVYVKKSTNNGTNWGAEKLVTPTSLSISDGYGDTAAVLDRKTGNVIAVVAHGQGFFKSTSKDPIRIITIRSRNNGESWEAPIDITSQIYGAGCGDLTRRNWQAAFVTSGNGLQLRNGRLCFVLVVRETTQTATKSIKNYLMYSDDGGHKWKVSRGSPKNDNGGNEAKVVELNQDGHLLMNIRPNGAPWVRYLARSYDYGETWTEAKVQNDL</sequence>
<dbReference type="Gene3D" id="2.120.10.10">
    <property type="match status" value="1"/>
</dbReference>
<dbReference type="InterPro" id="IPR011040">
    <property type="entry name" value="Sialidase"/>
</dbReference>
<keyword evidence="4" id="KW-0472">Membrane</keyword>
<feature type="domain" description="Sialidase" evidence="5">
    <location>
        <begin position="88"/>
        <end position="322"/>
    </location>
</feature>
<evidence type="ECO:0000256" key="4">
    <source>
        <dbReference type="SAM" id="Phobius"/>
    </source>
</evidence>
<dbReference type="PANTHER" id="PTHR10628">
    <property type="entry name" value="SIALIDASE"/>
    <property type="match status" value="1"/>
</dbReference>
<evidence type="ECO:0000313" key="6">
    <source>
        <dbReference type="EMBL" id="TXJ39457.1"/>
    </source>
</evidence>
<evidence type="ECO:0000259" key="5">
    <source>
        <dbReference type="Pfam" id="PF13859"/>
    </source>
</evidence>
<dbReference type="PANTHER" id="PTHR10628:SF30">
    <property type="entry name" value="EXO-ALPHA-SIALIDASE"/>
    <property type="match status" value="1"/>
</dbReference>
<dbReference type="EMBL" id="SAYB01000001">
    <property type="protein sequence ID" value="TXJ39457.1"/>
    <property type="molecule type" value="Genomic_DNA"/>
</dbReference>
<comment type="similarity">
    <text evidence="2">Belongs to the glycosyl hydrolase 33 family.</text>
</comment>